<organism evidence="1">
    <name type="scientific">marine sediment metagenome</name>
    <dbReference type="NCBI Taxonomy" id="412755"/>
    <lineage>
        <taxon>unclassified sequences</taxon>
        <taxon>metagenomes</taxon>
        <taxon>ecological metagenomes</taxon>
    </lineage>
</organism>
<accession>X1DII9</accession>
<protein>
    <submittedName>
        <fullName evidence="1">Uncharacterized protein</fullName>
    </submittedName>
</protein>
<name>X1DII9_9ZZZZ</name>
<dbReference type="AlphaFoldDB" id="X1DII9"/>
<proteinExistence type="predicted"/>
<sequence length="60" mass="6606">MLNKMGEFMDAHIIKYLIGGKEQTGGDIDISFSRAASPVGFIIFERDIADSLPEQGVVEF</sequence>
<dbReference type="EMBL" id="BART01021931">
    <property type="protein sequence ID" value="GAH04844.1"/>
    <property type="molecule type" value="Genomic_DNA"/>
</dbReference>
<reference evidence="1" key="1">
    <citation type="journal article" date="2014" name="Front. Microbiol.">
        <title>High frequency of phylogenetically diverse reductive dehalogenase-homologous genes in deep subseafloor sedimentary metagenomes.</title>
        <authorList>
            <person name="Kawai M."/>
            <person name="Futagami T."/>
            <person name="Toyoda A."/>
            <person name="Takaki Y."/>
            <person name="Nishi S."/>
            <person name="Hori S."/>
            <person name="Arai W."/>
            <person name="Tsubouchi T."/>
            <person name="Morono Y."/>
            <person name="Uchiyama I."/>
            <person name="Ito T."/>
            <person name="Fujiyama A."/>
            <person name="Inagaki F."/>
            <person name="Takami H."/>
        </authorList>
    </citation>
    <scope>NUCLEOTIDE SEQUENCE</scope>
    <source>
        <strain evidence="1">Expedition CK06-06</strain>
    </source>
</reference>
<comment type="caution">
    <text evidence="1">The sequence shown here is derived from an EMBL/GenBank/DDBJ whole genome shotgun (WGS) entry which is preliminary data.</text>
</comment>
<gene>
    <name evidence="1" type="ORF">S01H4_40299</name>
</gene>
<evidence type="ECO:0000313" key="1">
    <source>
        <dbReference type="EMBL" id="GAH04844.1"/>
    </source>
</evidence>